<sequence>MGKRCHVKNCQTGHTVDGITVSDYSVFRVPQNPITREKWISFLKLHGSGRTNRKNLHVCERHFPEKYVEKEYKCIDSDGNPLLERKFLKVRLAYGAVPIYPAQQEVNVVPGKSTVDSSLLKDVTNTANMDDEEHPEIIAKDVNESMEELMICTSSDESIEEEIIDEPNQVFYRHNEILFYEVFSEASTLQLPDKSWGIHRVETPRKTICVTQMERMPSEKEAPLVAVKQIVFYENLNFNTYIYDRSIPIPKANPKTTRDMESLIAYFHAIKVCRGGPPVAMYKGIVLRCAYKDKINRWRHNLCPLKTHGENMCKYCVKVYRNADACIFFKTKGHIPRSHLLPSTKKTIAILRKLKRSQIQTLYRNQVKLSQINEMLTVLYRREMS</sequence>
<dbReference type="RefSeq" id="XP_015511699.2">
    <property type="nucleotide sequence ID" value="XM_015656213.2"/>
</dbReference>
<dbReference type="Gene3D" id="6.20.210.20">
    <property type="entry name" value="THAP domain"/>
    <property type="match status" value="1"/>
</dbReference>
<accession>A0A6J0B9Q8</accession>
<name>A0A6J0B9Q8_NEOLC</name>
<keyword evidence="7" id="KW-1185">Reference proteome</keyword>
<evidence type="ECO:0000256" key="1">
    <source>
        <dbReference type="ARBA" id="ARBA00022723"/>
    </source>
</evidence>
<dbReference type="PROSITE" id="PS50950">
    <property type="entry name" value="ZF_THAP"/>
    <property type="match status" value="1"/>
</dbReference>
<dbReference type="SUPFAM" id="SSF57716">
    <property type="entry name" value="Glucocorticoid receptor-like (DNA-binding domain)"/>
    <property type="match status" value="1"/>
</dbReference>
<dbReference type="GO" id="GO:0003677">
    <property type="term" value="F:DNA binding"/>
    <property type="evidence" value="ECO:0007669"/>
    <property type="project" value="UniProtKB-UniRule"/>
</dbReference>
<organism evidence="8">
    <name type="scientific">Neodiprion lecontei</name>
    <name type="common">Redheaded pine sawfly</name>
    <dbReference type="NCBI Taxonomy" id="441921"/>
    <lineage>
        <taxon>Eukaryota</taxon>
        <taxon>Metazoa</taxon>
        <taxon>Ecdysozoa</taxon>
        <taxon>Arthropoda</taxon>
        <taxon>Hexapoda</taxon>
        <taxon>Insecta</taxon>
        <taxon>Pterygota</taxon>
        <taxon>Neoptera</taxon>
        <taxon>Endopterygota</taxon>
        <taxon>Hymenoptera</taxon>
        <taxon>Tenthredinoidea</taxon>
        <taxon>Diprionidae</taxon>
        <taxon>Diprioninae</taxon>
        <taxon>Neodiprion</taxon>
    </lineage>
</organism>
<evidence type="ECO:0000256" key="4">
    <source>
        <dbReference type="ARBA" id="ARBA00023125"/>
    </source>
</evidence>
<evidence type="ECO:0000313" key="8">
    <source>
        <dbReference type="RefSeq" id="XP_015511699.2"/>
    </source>
</evidence>
<dbReference type="AlphaFoldDB" id="A0A6J0B9Q8"/>
<dbReference type="GO" id="GO:0008270">
    <property type="term" value="F:zinc ion binding"/>
    <property type="evidence" value="ECO:0007669"/>
    <property type="project" value="UniProtKB-KW"/>
</dbReference>
<feature type="domain" description="THAP-type" evidence="6">
    <location>
        <begin position="1"/>
        <end position="101"/>
    </location>
</feature>
<protein>
    <submittedName>
        <fullName evidence="8">Uncharacterized protein LOC107218366 isoform X1</fullName>
    </submittedName>
</protein>
<evidence type="ECO:0000313" key="7">
    <source>
        <dbReference type="Proteomes" id="UP000829291"/>
    </source>
</evidence>
<dbReference type="GeneID" id="107218366"/>
<dbReference type="SMART" id="SM00980">
    <property type="entry name" value="THAP"/>
    <property type="match status" value="1"/>
</dbReference>
<keyword evidence="1" id="KW-0479">Metal-binding</keyword>
<proteinExistence type="predicted"/>
<keyword evidence="3" id="KW-0862">Zinc</keyword>
<dbReference type="InterPro" id="IPR038441">
    <property type="entry name" value="THAP_Znf_sf"/>
</dbReference>
<keyword evidence="2 5" id="KW-0863">Zinc-finger</keyword>
<reference evidence="8" key="1">
    <citation type="submission" date="2025-08" db="UniProtKB">
        <authorList>
            <consortium name="RefSeq"/>
        </authorList>
    </citation>
    <scope>IDENTIFICATION</scope>
    <source>
        <tissue evidence="8">Thorax and Abdomen</tissue>
    </source>
</reference>
<evidence type="ECO:0000256" key="5">
    <source>
        <dbReference type="PROSITE-ProRule" id="PRU00309"/>
    </source>
</evidence>
<dbReference type="InParanoid" id="A0A6J0B9Q8"/>
<dbReference type="KEGG" id="nlo:107218366"/>
<evidence type="ECO:0000259" key="6">
    <source>
        <dbReference type="PROSITE" id="PS50950"/>
    </source>
</evidence>
<evidence type="ECO:0000256" key="2">
    <source>
        <dbReference type="ARBA" id="ARBA00022771"/>
    </source>
</evidence>
<dbReference type="Proteomes" id="UP000829291">
    <property type="component" value="Chromosome 4"/>
</dbReference>
<dbReference type="OrthoDB" id="7698657at2759"/>
<gene>
    <name evidence="8" type="primary">LOC107218366</name>
</gene>
<dbReference type="InterPro" id="IPR006612">
    <property type="entry name" value="THAP_Znf"/>
</dbReference>
<evidence type="ECO:0000256" key="3">
    <source>
        <dbReference type="ARBA" id="ARBA00022833"/>
    </source>
</evidence>
<dbReference type="Pfam" id="PF05485">
    <property type="entry name" value="THAP"/>
    <property type="match status" value="1"/>
</dbReference>
<keyword evidence="4 5" id="KW-0238">DNA-binding</keyword>